<keyword evidence="3 9" id="KW-0963">Cytoplasm</keyword>
<evidence type="ECO:0000256" key="7">
    <source>
        <dbReference type="ARBA" id="ARBA00022932"/>
    </source>
</evidence>
<dbReference type="Pfam" id="PF02767">
    <property type="entry name" value="DNA_pol3_beta_2"/>
    <property type="match status" value="1"/>
</dbReference>
<dbReference type="GO" id="GO:0008408">
    <property type="term" value="F:3'-5' exonuclease activity"/>
    <property type="evidence" value="ECO:0007669"/>
    <property type="project" value="InterPro"/>
</dbReference>
<evidence type="ECO:0000256" key="6">
    <source>
        <dbReference type="ARBA" id="ARBA00022705"/>
    </source>
</evidence>
<dbReference type="InterPro" id="IPR001001">
    <property type="entry name" value="DNA_polIII_beta"/>
</dbReference>
<feature type="domain" description="DNA polymerase III beta sliding clamp central" evidence="11">
    <location>
        <begin position="128"/>
        <end position="239"/>
    </location>
</feature>
<organism evidence="13 14">
    <name type="scientific">candidate division Kazan bacterium RIFCSPLOWO2_01_FULL_48_13</name>
    <dbReference type="NCBI Taxonomy" id="1798539"/>
    <lineage>
        <taxon>Bacteria</taxon>
        <taxon>Bacteria division Kazan-3B-28</taxon>
    </lineage>
</organism>
<evidence type="ECO:0000259" key="10">
    <source>
        <dbReference type="Pfam" id="PF00712"/>
    </source>
</evidence>
<dbReference type="Gene3D" id="3.10.150.10">
    <property type="entry name" value="DNA Polymerase III, subunit A, domain 2"/>
    <property type="match status" value="1"/>
</dbReference>
<dbReference type="Proteomes" id="UP000179010">
    <property type="component" value="Unassembled WGS sequence"/>
</dbReference>
<dbReference type="SMART" id="SM00480">
    <property type="entry name" value="POL3Bc"/>
    <property type="match status" value="1"/>
</dbReference>
<dbReference type="GO" id="GO:0003677">
    <property type="term" value="F:DNA binding"/>
    <property type="evidence" value="ECO:0007669"/>
    <property type="project" value="UniProtKB-UniRule"/>
</dbReference>
<keyword evidence="5 9" id="KW-0548">Nucleotidyltransferase</keyword>
<dbReference type="InterPro" id="IPR022637">
    <property type="entry name" value="DNA_polIII_beta_cen"/>
</dbReference>
<comment type="subcellular location">
    <subcellularLocation>
        <location evidence="1 9">Cytoplasm</location>
    </subcellularLocation>
</comment>
<dbReference type="InterPro" id="IPR022634">
    <property type="entry name" value="DNA_polIII_beta_N"/>
</dbReference>
<evidence type="ECO:0000259" key="11">
    <source>
        <dbReference type="Pfam" id="PF02767"/>
    </source>
</evidence>
<keyword evidence="4 9" id="KW-0808">Transferase</keyword>
<evidence type="ECO:0000259" key="12">
    <source>
        <dbReference type="Pfam" id="PF02768"/>
    </source>
</evidence>
<evidence type="ECO:0000256" key="4">
    <source>
        <dbReference type="ARBA" id="ARBA00022679"/>
    </source>
</evidence>
<dbReference type="InterPro" id="IPR022635">
    <property type="entry name" value="DNA_polIII_beta_C"/>
</dbReference>
<proteinExistence type="inferred from homology"/>
<dbReference type="Pfam" id="PF02768">
    <property type="entry name" value="DNA_pol3_beta_3"/>
    <property type="match status" value="1"/>
</dbReference>
<dbReference type="STRING" id="1798539.A2994_03430"/>
<keyword evidence="6 9" id="KW-0235">DNA replication</keyword>
<feature type="domain" description="DNA polymerase III beta sliding clamp C-terminal" evidence="12">
    <location>
        <begin position="242"/>
        <end position="362"/>
    </location>
</feature>
<dbReference type="GO" id="GO:0003887">
    <property type="term" value="F:DNA-directed DNA polymerase activity"/>
    <property type="evidence" value="ECO:0007669"/>
    <property type="project" value="UniProtKB-UniRule"/>
</dbReference>
<dbReference type="SUPFAM" id="SSF55979">
    <property type="entry name" value="DNA clamp"/>
    <property type="match status" value="3"/>
</dbReference>
<keyword evidence="8" id="KW-0238">DNA-binding</keyword>
<dbReference type="Pfam" id="PF00712">
    <property type="entry name" value="DNA_pol3_beta"/>
    <property type="match status" value="1"/>
</dbReference>
<evidence type="ECO:0000256" key="3">
    <source>
        <dbReference type="ARBA" id="ARBA00022490"/>
    </source>
</evidence>
<dbReference type="EMBL" id="METE01000009">
    <property type="protein sequence ID" value="OGB85180.1"/>
    <property type="molecule type" value="Genomic_DNA"/>
</dbReference>
<dbReference type="AlphaFoldDB" id="A0A1F4PNJ8"/>
<dbReference type="GO" id="GO:0009360">
    <property type="term" value="C:DNA polymerase III complex"/>
    <property type="evidence" value="ECO:0007669"/>
    <property type="project" value="InterPro"/>
</dbReference>
<dbReference type="PIRSF" id="PIRSF000804">
    <property type="entry name" value="DNA_pol_III_b"/>
    <property type="match status" value="1"/>
</dbReference>
<feature type="domain" description="DNA polymerase III beta sliding clamp N-terminal" evidence="10">
    <location>
        <begin position="1"/>
        <end position="118"/>
    </location>
</feature>
<dbReference type="InterPro" id="IPR046938">
    <property type="entry name" value="DNA_clamp_sf"/>
</dbReference>
<evidence type="ECO:0000256" key="1">
    <source>
        <dbReference type="ARBA" id="ARBA00004496"/>
    </source>
</evidence>
<evidence type="ECO:0000256" key="5">
    <source>
        <dbReference type="ARBA" id="ARBA00022695"/>
    </source>
</evidence>
<comment type="similarity">
    <text evidence="2 9">Belongs to the beta sliding clamp family.</text>
</comment>
<dbReference type="PANTHER" id="PTHR30478:SF0">
    <property type="entry name" value="BETA SLIDING CLAMP"/>
    <property type="match status" value="1"/>
</dbReference>
<keyword evidence="7 9" id="KW-0239">DNA-directed DNA polymerase</keyword>
<dbReference type="GO" id="GO:0006271">
    <property type="term" value="P:DNA strand elongation involved in DNA replication"/>
    <property type="evidence" value="ECO:0007669"/>
    <property type="project" value="TreeGrafter"/>
</dbReference>
<dbReference type="CDD" id="cd00140">
    <property type="entry name" value="beta_clamp"/>
    <property type="match status" value="1"/>
</dbReference>
<name>A0A1F4PNJ8_UNCK3</name>
<sequence>MKISVSLEKLKRGLLVLDKIVASKSTLPILNNVLIKVDENQVVLSATDLEMGISYYLGGKIEQPGSITVPGRVLGSFVGSLTEDKIDLEGRDSILYAKTERSEANLNGMPADEFPSIPEVKGREVIEIDGHLLKSAINQVGFAASFDESRPILTGVYFVVGNNTLKLAATDSYRLAEKVLTVPTKEEAKFIVPIKTIQEIYRVISGGEKIKITISDNQIMFSFPDMDLVSRVIEGEYPDYTQVIPKVFKTKAIVSAHDLLGVVKTASFFARESANNVKLTFSQAGINVEASSSQLGNFKSEVNAEVTGDDNDIAFNARYVLDALNGVGGESVAVEMVGKLNPGLIRPADEKSGLTYIIMPLRS</sequence>
<dbReference type="NCBIfam" id="TIGR00663">
    <property type="entry name" value="dnan"/>
    <property type="match status" value="1"/>
</dbReference>
<evidence type="ECO:0000256" key="8">
    <source>
        <dbReference type="ARBA" id="ARBA00023125"/>
    </source>
</evidence>
<evidence type="ECO:0000256" key="2">
    <source>
        <dbReference type="ARBA" id="ARBA00010752"/>
    </source>
</evidence>
<comment type="caution">
    <text evidence="13">The sequence shown here is derived from an EMBL/GenBank/DDBJ whole genome shotgun (WGS) entry which is preliminary data.</text>
</comment>
<evidence type="ECO:0000313" key="14">
    <source>
        <dbReference type="Proteomes" id="UP000179010"/>
    </source>
</evidence>
<dbReference type="GO" id="GO:0005737">
    <property type="term" value="C:cytoplasm"/>
    <property type="evidence" value="ECO:0007669"/>
    <property type="project" value="UniProtKB-SubCell"/>
</dbReference>
<dbReference type="Gene3D" id="3.70.10.10">
    <property type="match status" value="1"/>
</dbReference>
<comment type="function">
    <text evidence="9">Confers DNA tethering and processivity to DNA polymerases and other proteins. Acts as a clamp, forming a ring around DNA (a reaction catalyzed by the clamp-loading complex) which diffuses in an ATP-independent manner freely and bidirectionally along dsDNA. Initially characterized for its ability to contact the catalytic subunit of DNA polymerase III (Pol III), a complex, multichain enzyme responsible for most of the replicative synthesis in bacteria; Pol III exhibits 3'-5' exonuclease proofreading activity. The beta chain is required for initiation of replication as well as for processivity of DNA replication.</text>
</comment>
<dbReference type="PANTHER" id="PTHR30478">
    <property type="entry name" value="DNA POLYMERASE III SUBUNIT BETA"/>
    <property type="match status" value="1"/>
</dbReference>
<gene>
    <name evidence="13" type="ORF">A2994_03430</name>
</gene>
<comment type="subunit">
    <text evidence="9">Forms a ring-shaped head-to-tail homodimer around DNA.</text>
</comment>
<reference evidence="13 14" key="1">
    <citation type="journal article" date="2016" name="Nat. Commun.">
        <title>Thousands of microbial genomes shed light on interconnected biogeochemical processes in an aquifer system.</title>
        <authorList>
            <person name="Anantharaman K."/>
            <person name="Brown C.T."/>
            <person name="Hug L.A."/>
            <person name="Sharon I."/>
            <person name="Castelle C.J."/>
            <person name="Probst A.J."/>
            <person name="Thomas B.C."/>
            <person name="Singh A."/>
            <person name="Wilkins M.J."/>
            <person name="Karaoz U."/>
            <person name="Brodie E.L."/>
            <person name="Williams K.H."/>
            <person name="Hubbard S.S."/>
            <person name="Banfield J.F."/>
        </authorList>
    </citation>
    <scope>NUCLEOTIDE SEQUENCE [LARGE SCALE GENOMIC DNA]</scope>
</reference>
<evidence type="ECO:0000313" key="13">
    <source>
        <dbReference type="EMBL" id="OGB85180.1"/>
    </source>
</evidence>
<protein>
    <recommendedName>
        <fullName evidence="9">Beta sliding clamp</fullName>
    </recommendedName>
</protein>
<evidence type="ECO:0000256" key="9">
    <source>
        <dbReference type="PIRNR" id="PIRNR000804"/>
    </source>
</evidence>
<accession>A0A1F4PNJ8</accession>